<organism evidence="1 2">
    <name type="scientific">Porites lobata</name>
    <dbReference type="NCBI Taxonomy" id="104759"/>
    <lineage>
        <taxon>Eukaryota</taxon>
        <taxon>Metazoa</taxon>
        <taxon>Cnidaria</taxon>
        <taxon>Anthozoa</taxon>
        <taxon>Hexacorallia</taxon>
        <taxon>Scleractinia</taxon>
        <taxon>Fungiina</taxon>
        <taxon>Poritidae</taxon>
        <taxon>Porites</taxon>
    </lineage>
</organism>
<accession>A0ABN8RGM4</accession>
<sequence length="94" mass="10214">ASCFHSQKCQPPFQTITVTPKDSKVTSNCSIVTGGKVQDTTWQDLKKILNASKGLFLQQIDSKDGNESCRCFSIQYASTGPKHPPISPPEVSVT</sequence>
<keyword evidence="2" id="KW-1185">Reference proteome</keyword>
<feature type="non-terminal residue" evidence="1">
    <location>
        <position position="94"/>
    </location>
</feature>
<evidence type="ECO:0000313" key="2">
    <source>
        <dbReference type="Proteomes" id="UP001159405"/>
    </source>
</evidence>
<proteinExistence type="predicted"/>
<evidence type="ECO:0000313" key="1">
    <source>
        <dbReference type="EMBL" id="CAH3177734.1"/>
    </source>
</evidence>
<gene>
    <name evidence="1" type="ORF">PLOB_00019539</name>
</gene>
<feature type="non-terminal residue" evidence="1">
    <location>
        <position position="1"/>
    </location>
</feature>
<protein>
    <submittedName>
        <fullName evidence="1">Uncharacterized protein</fullName>
    </submittedName>
</protein>
<name>A0ABN8RGM4_9CNID</name>
<dbReference type="Proteomes" id="UP001159405">
    <property type="component" value="Unassembled WGS sequence"/>
</dbReference>
<comment type="caution">
    <text evidence="1">The sequence shown here is derived from an EMBL/GenBank/DDBJ whole genome shotgun (WGS) entry which is preliminary data.</text>
</comment>
<dbReference type="EMBL" id="CALNXK010000229">
    <property type="protein sequence ID" value="CAH3177734.1"/>
    <property type="molecule type" value="Genomic_DNA"/>
</dbReference>
<reference evidence="1 2" key="1">
    <citation type="submission" date="2022-05" db="EMBL/GenBank/DDBJ databases">
        <authorList>
            <consortium name="Genoscope - CEA"/>
            <person name="William W."/>
        </authorList>
    </citation>
    <scope>NUCLEOTIDE SEQUENCE [LARGE SCALE GENOMIC DNA]</scope>
</reference>